<accession>A0ABU9T393</accession>
<sequence>MVKEFYADEHNYHLSLNEMLHMRLGAKFKCLKCAAEYAFDIPELIAQHGGETRLRFIQRNAKCRYCD</sequence>
<organism evidence="1 2">
    <name type="scientific">Ahrensia kielensis</name>
    <dbReference type="NCBI Taxonomy" id="76980"/>
    <lineage>
        <taxon>Bacteria</taxon>
        <taxon>Pseudomonadati</taxon>
        <taxon>Pseudomonadota</taxon>
        <taxon>Alphaproteobacteria</taxon>
        <taxon>Hyphomicrobiales</taxon>
        <taxon>Ahrensiaceae</taxon>
        <taxon>Ahrensia</taxon>
    </lineage>
</organism>
<evidence type="ECO:0000313" key="1">
    <source>
        <dbReference type="EMBL" id="MEM5500597.1"/>
    </source>
</evidence>
<reference evidence="1 2" key="1">
    <citation type="submission" date="2024-03" db="EMBL/GenBank/DDBJ databases">
        <title>Community enrichment and isolation of bacterial strains for fucoidan degradation.</title>
        <authorList>
            <person name="Sichert A."/>
        </authorList>
    </citation>
    <scope>NUCLEOTIDE SEQUENCE [LARGE SCALE GENOMIC DNA]</scope>
    <source>
        <strain evidence="1 2">AS62</strain>
    </source>
</reference>
<dbReference type="Proteomes" id="UP001477870">
    <property type="component" value="Unassembled WGS sequence"/>
</dbReference>
<dbReference type="RefSeq" id="WP_342846881.1">
    <property type="nucleotide sequence ID" value="NZ_JBBMQO010000002.1"/>
</dbReference>
<protein>
    <recommendedName>
        <fullName evidence="3">Zinc-binding domain-containing protein</fullName>
    </recommendedName>
</protein>
<dbReference type="EMBL" id="JBBMQO010000002">
    <property type="protein sequence ID" value="MEM5500597.1"/>
    <property type="molecule type" value="Genomic_DNA"/>
</dbReference>
<evidence type="ECO:0000313" key="2">
    <source>
        <dbReference type="Proteomes" id="UP001477870"/>
    </source>
</evidence>
<proteinExistence type="predicted"/>
<gene>
    <name evidence="1" type="ORF">WNY59_03235</name>
</gene>
<keyword evidence="2" id="KW-1185">Reference proteome</keyword>
<name>A0ABU9T393_9HYPH</name>
<comment type="caution">
    <text evidence="1">The sequence shown here is derived from an EMBL/GenBank/DDBJ whole genome shotgun (WGS) entry which is preliminary data.</text>
</comment>
<evidence type="ECO:0008006" key="3">
    <source>
        <dbReference type="Google" id="ProtNLM"/>
    </source>
</evidence>